<feature type="compositionally biased region" description="Basic residues" evidence="1">
    <location>
        <begin position="200"/>
        <end position="209"/>
    </location>
</feature>
<dbReference type="Proteomes" id="UP000011116">
    <property type="component" value="Chromosome 4H"/>
</dbReference>
<dbReference type="RefSeq" id="XP_044979437.1">
    <property type="nucleotide sequence ID" value="XM_045123502.1"/>
</dbReference>
<dbReference type="KEGG" id="hvg:123446954"/>
<feature type="domain" description="GIR1-like zinc ribbon" evidence="2">
    <location>
        <begin position="252"/>
        <end position="280"/>
    </location>
</feature>
<dbReference type="GeneID" id="123446954"/>
<evidence type="ECO:0000313" key="3">
    <source>
        <dbReference type="EnsemblPlants" id="HORVU.MOREX.r3.4HG0333370.1"/>
    </source>
</evidence>
<feature type="region of interest" description="Disordered" evidence="1">
    <location>
        <begin position="194"/>
        <end position="250"/>
    </location>
</feature>
<evidence type="ECO:0000256" key="1">
    <source>
        <dbReference type="SAM" id="MobiDB-lite"/>
    </source>
</evidence>
<dbReference type="InterPro" id="IPR055281">
    <property type="entry name" value="GIR1-2/SIED1"/>
</dbReference>
<evidence type="ECO:0000313" key="4">
    <source>
        <dbReference type="Proteomes" id="UP000011116"/>
    </source>
</evidence>
<dbReference type="Gramene" id="HORVU.MOREX.r2.4HG0277860.1">
    <property type="protein sequence ID" value="HORVU.MOREX.r2.4HG0277860.1"/>
    <property type="gene ID" value="HORVU.MOREX.r2.4HG0277860"/>
</dbReference>
<feature type="compositionally biased region" description="Low complexity" evidence="1">
    <location>
        <begin position="210"/>
        <end position="223"/>
    </location>
</feature>
<feature type="region of interest" description="Disordered" evidence="1">
    <location>
        <begin position="114"/>
        <end position="149"/>
    </location>
</feature>
<dbReference type="EnsemblPlants" id="HORVU.MOREX.r3.4HG0333370.1">
    <property type="protein sequence ID" value="HORVU.MOREX.r3.4HG0333370.1"/>
    <property type="gene ID" value="HORVU.MOREX.r3.4HG0333370"/>
</dbReference>
<proteinExistence type="predicted"/>
<dbReference type="Gramene" id="HORVU.MOREX.r3.4HG0333370.1">
    <property type="protein sequence ID" value="HORVU.MOREX.r3.4HG0333370.1"/>
    <property type="gene ID" value="HORVU.MOREX.r3.4HG0333370"/>
</dbReference>
<sequence>MPSAHSMHILSSCLRFPTPQLMAPIRASKPPPVSLPLSPPPIYPSPPPSQHPLLHFFLLSNQAPRSSRRCLPSCAAVARQMVAEAVGFMMSRAADGGAMAPELVTRDFLGGCQASAPAPADDPRHDAAAMPGKPPLQKHLSPPPSARGDLNLFPVSGAAIAPALAAESAAAATTTTYHSVCTIEKVKTALERFERGKQGQQHHHHHHQQHSGAGAGASPSSSSVTTSSVKRRGDVEQGDGCDSPSASATGGMVAAACPRCFLYVLIARSDPRCPRCESHVPPPPAPAPKKKPRIDLNVGFLGT</sequence>
<dbReference type="PANTHER" id="PTHR33177">
    <property type="entry name" value="PUTATIVE-RELATED"/>
    <property type="match status" value="1"/>
</dbReference>
<organism evidence="3 4">
    <name type="scientific">Hordeum vulgare subsp. vulgare</name>
    <name type="common">Domesticated barley</name>
    <dbReference type="NCBI Taxonomy" id="112509"/>
    <lineage>
        <taxon>Eukaryota</taxon>
        <taxon>Viridiplantae</taxon>
        <taxon>Streptophyta</taxon>
        <taxon>Embryophyta</taxon>
        <taxon>Tracheophyta</taxon>
        <taxon>Spermatophyta</taxon>
        <taxon>Magnoliopsida</taxon>
        <taxon>Liliopsida</taxon>
        <taxon>Poales</taxon>
        <taxon>Poaceae</taxon>
        <taxon>BOP clade</taxon>
        <taxon>Pooideae</taxon>
        <taxon>Triticodae</taxon>
        <taxon>Triticeae</taxon>
        <taxon>Hordeinae</taxon>
        <taxon>Hordeum</taxon>
    </lineage>
</organism>
<name>A0A8I6WXZ0_HORVV</name>
<dbReference type="OrthoDB" id="1929178at2759"/>
<reference evidence="3" key="3">
    <citation type="submission" date="2022-01" db="UniProtKB">
        <authorList>
            <consortium name="EnsemblPlants"/>
        </authorList>
    </citation>
    <scope>IDENTIFICATION</scope>
    <source>
        <strain evidence="3">subsp. vulgare</strain>
    </source>
</reference>
<gene>
    <name evidence="3" type="primary">LOC123446954</name>
</gene>
<keyword evidence="4" id="KW-1185">Reference proteome</keyword>
<dbReference type="PANTHER" id="PTHR33177:SF70">
    <property type="entry name" value="OS03G0660700 PROTEIN"/>
    <property type="match status" value="1"/>
</dbReference>
<reference evidence="4" key="1">
    <citation type="journal article" date="2012" name="Nature">
        <title>A physical, genetic and functional sequence assembly of the barley genome.</title>
        <authorList>
            <consortium name="The International Barley Genome Sequencing Consortium"/>
            <person name="Mayer K.F."/>
            <person name="Waugh R."/>
            <person name="Brown J.W."/>
            <person name="Schulman A."/>
            <person name="Langridge P."/>
            <person name="Platzer M."/>
            <person name="Fincher G.B."/>
            <person name="Muehlbauer G.J."/>
            <person name="Sato K."/>
            <person name="Close T.J."/>
            <person name="Wise R.P."/>
            <person name="Stein N."/>
        </authorList>
    </citation>
    <scope>NUCLEOTIDE SEQUENCE [LARGE SCALE GENOMIC DNA]</scope>
    <source>
        <strain evidence="4">cv. Morex</strain>
    </source>
</reference>
<dbReference type="AlphaFoldDB" id="A0A8I6WXZ0"/>
<dbReference type="InterPro" id="IPR056440">
    <property type="entry name" value="Zn-ribbon_GIR1"/>
</dbReference>
<accession>A0A8I6WXZ0</accession>
<protein>
    <recommendedName>
        <fullName evidence="2">GIR1-like zinc ribbon domain-containing protein</fullName>
    </recommendedName>
</protein>
<dbReference type="Pfam" id="PF24747">
    <property type="entry name" value="Zn-ribbon_GIR1"/>
    <property type="match status" value="1"/>
</dbReference>
<reference evidence="3" key="2">
    <citation type="submission" date="2020-10" db="EMBL/GenBank/DDBJ databases">
        <authorList>
            <person name="Scholz U."/>
            <person name="Mascher M."/>
            <person name="Fiebig A."/>
        </authorList>
    </citation>
    <scope>NUCLEOTIDE SEQUENCE [LARGE SCALE GENOMIC DNA]</scope>
    <source>
        <strain evidence="3">cv. Morex</strain>
    </source>
</reference>
<evidence type="ECO:0000259" key="2">
    <source>
        <dbReference type="Pfam" id="PF24747"/>
    </source>
</evidence>